<dbReference type="Gene3D" id="1.25.40.10">
    <property type="entry name" value="Tetratricopeptide repeat domain"/>
    <property type="match status" value="1"/>
</dbReference>
<dbReference type="eggNOG" id="ENOG502SMNJ">
    <property type="taxonomic scope" value="Eukaryota"/>
</dbReference>
<sequence>MSFGISIADIIKLCDLAGKVYKNCRDCPGDYKTLSSEARSLTNLLEDIHDKYAKIPRAKQQQLVDACAPCVELLQELDALLRHYNGLDTKSKRVWDRVKHDPQRLRQLRERLVASVALLNAFYTSLMHDGQVRILEALERLERDYRGGHREESIASIGRLTSVTVLEDDGDDDETDDEAWRQILRDLEDVGVTQQQALCYRHVIVDWLVAAVNEGRLLEERPQHDAFSSASQDLGVVLAESEVRQPSNYLEVPRIVSPAPSQTQLSIRSLPTSRAQSLKSVSVTSLRADSDAASLYAEPQRSLVTSHSVSSHGDAIPSVPVPRTHSVVQTVAGKDTTLITSPAAPVEPDMDAPPSYFEQEDSITIDLNWTAQQAVAAWARHDFTAAARLLEDQLAAVERGQRCTSGTQPDRRILKHLLGVCASLTGDFAKAKSLFEKVFNGVFLNQQNLDEGDIAAARWLGDVCLHNQEHANAILAYSAAYEGSRARFGVMSDRTRRVALEIKLLDHWLSVFQRIEGTLGHNVDPTTIFPSANVIAKHKLLDNVRKAIYTDPEYADSTPPSIPPWVRPSFEIAPRPRYDFKLSEGFLLSPLISLSTWPIPWDPLFSPMDAVQLDRYMSSSRVGSTQTTLGNVWPLCDRPLPTNSLGESKKLHFLTRRGRKWLIGAVERGLADVGIEHAAHCFEPAIVCRLKQQQQGVVFAEGVEIRFSKLPFRDVYGIKVSGVRWATRRVRSLAAAATKTTTRDGARHAQDTSSFREIVKGILERAEAEAGRK</sequence>
<name>R0KC14_EXST2</name>
<dbReference type="EMBL" id="KB908592">
    <property type="protein sequence ID" value="EOA86939.1"/>
    <property type="molecule type" value="Genomic_DNA"/>
</dbReference>
<gene>
    <name evidence="1" type="ORF">SETTUDRAFT_115553</name>
</gene>
<dbReference type="OrthoDB" id="7464126at2759"/>
<keyword evidence="2" id="KW-1185">Reference proteome</keyword>
<accession>R0KC14</accession>
<organism evidence="1 2">
    <name type="scientific">Exserohilum turcicum (strain 28A)</name>
    <name type="common">Northern leaf blight fungus</name>
    <name type="synonym">Setosphaeria turcica</name>
    <dbReference type="NCBI Taxonomy" id="671987"/>
    <lineage>
        <taxon>Eukaryota</taxon>
        <taxon>Fungi</taxon>
        <taxon>Dikarya</taxon>
        <taxon>Ascomycota</taxon>
        <taxon>Pezizomycotina</taxon>
        <taxon>Dothideomycetes</taxon>
        <taxon>Pleosporomycetidae</taxon>
        <taxon>Pleosporales</taxon>
        <taxon>Pleosporineae</taxon>
        <taxon>Pleosporaceae</taxon>
        <taxon>Exserohilum</taxon>
    </lineage>
</organism>
<evidence type="ECO:0008006" key="3">
    <source>
        <dbReference type="Google" id="ProtNLM"/>
    </source>
</evidence>
<evidence type="ECO:0000313" key="1">
    <source>
        <dbReference type="EMBL" id="EOA86939.1"/>
    </source>
</evidence>
<dbReference type="InterPro" id="IPR011990">
    <property type="entry name" value="TPR-like_helical_dom_sf"/>
</dbReference>
<reference evidence="1 2" key="1">
    <citation type="journal article" date="2012" name="PLoS Pathog.">
        <title>Diverse lifestyles and strategies of plant pathogenesis encoded in the genomes of eighteen Dothideomycetes fungi.</title>
        <authorList>
            <person name="Ohm R.A."/>
            <person name="Feau N."/>
            <person name="Henrissat B."/>
            <person name="Schoch C.L."/>
            <person name="Horwitz B.A."/>
            <person name="Barry K.W."/>
            <person name="Condon B.J."/>
            <person name="Copeland A.C."/>
            <person name="Dhillon B."/>
            <person name="Glaser F."/>
            <person name="Hesse C.N."/>
            <person name="Kosti I."/>
            <person name="LaButti K."/>
            <person name="Lindquist E.A."/>
            <person name="Lucas S."/>
            <person name="Salamov A.A."/>
            <person name="Bradshaw R.E."/>
            <person name="Ciuffetti L."/>
            <person name="Hamelin R.C."/>
            <person name="Kema G.H.J."/>
            <person name="Lawrence C."/>
            <person name="Scott J.A."/>
            <person name="Spatafora J.W."/>
            <person name="Turgeon B.G."/>
            <person name="de Wit P.J.G.M."/>
            <person name="Zhong S."/>
            <person name="Goodwin S.B."/>
            <person name="Grigoriev I.V."/>
        </authorList>
    </citation>
    <scope>NUCLEOTIDE SEQUENCE [LARGE SCALE GENOMIC DNA]</scope>
    <source>
        <strain evidence="2">28A</strain>
    </source>
</reference>
<dbReference type="Proteomes" id="UP000016935">
    <property type="component" value="Unassembled WGS sequence"/>
</dbReference>
<evidence type="ECO:0000313" key="2">
    <source>
        <dbReference type="Proteomes" id="UP000016935"/>
    </source>
</evidence>
<proteinExistence type="predicted"/>
<protein>
    <recommendedName>
        <fullName evidence="3">Fungal N-terminal domain-containing protein</fullName>
    </recommendedName>
</protein>
<dbReference type="AlphaFoldDB" id="R0KC14"/>
<dbReference type="STRING" id="671987.R0KC14"/>
<dbReference type="HOGENOM" id="CLU_375171_0_0_1"/>
<dbReference type="RefSeq" id="XP_008025488.1">
    <property type="nucleotide sequence ID" value="XM_008027297.1"/>
</dbReference>
<dbReference type="GeneID" id="19395656"/>
<reference evidence="1 2" key="2">
    <citation type="journal article" date="2013" name="PLoS Genet.">
        <title>Comparative genome structure, secondary metabolite, and effector coding capacity across Cochliobolus pathogens.</title>
        <authorList>
            <person name="Condon B.J."/>
            <person name="Leng Y."/>
            <person name="Wu D."/>
            <person name="Bushley K.E."/>
            <person name="Ohm R.A."/>
            <person name="Otillar R."/>
            <person name="Martin J."/>
            <person name="Schackwitz W."/>
            <person name="Grimwood J."/>
            <person name="MohdZainudin N."/>
            <person name="Xue C."/>
            <person name="Wang R."/>
            <person name="Manning V.A."/>
            <person name="Dhillon B."/>
            <person name="Tu Z.J."/>
            <person name="Steffenson B.J."/>
            <person name="Salamov A."/>
            <person name="Sun H."/>
            <person name="Lowry S."/>
            <person name="LaButti K."/>
            <person name="Han J."/>
            <person name="Copeland A."/>
            <person name="Lindquist E."/>
            <person name="Barry K."/>
            <person name="Schmutz J."/>
            <person name="Baker S.E."/>
            <person name="Ciuffetti L.M."/>
            <person name="Grigoriev I.V."/>
            <person name="Zhong S."/>
            <person name="Turgeon B.G."/>
        </authorList>
    </citation>
    <scope>NUCLEOTIDE SEQUENCE [LARGE SCALE GENOMIC DNA]</scope>
    <source>
        <strain evidence="2">28A</strain>
    </source>
</reference>